<dbReference type="AlphaFoldDB" id="B6BT92"/>
<dbReference type="PROSITE" id="PS00061">
    <property type="entry name" value="ADH_SHORT"/>
    <property type="match status" value="1"/>
</dbReference>
<dbReference type="GO" id="GO:0016616">
    <property type="term" value="F:oxidoreductase activity, acting on the CH-OH group of donors, NAD or NADP as acceptor"/>
    <property type="evidence" value="ECO:0007669"/>
    <property type="project" value="InterPro"/>
</dbReference>
<evidence type="ECO:0000256" key="2">
    <source>
        <dbReference type="ARBA" id="ARBA00022857"/>
    </source>
</evidence>
<dbReference type="HOGENOM" id="CLU_010194_9_0_4"/>
<reference evidence="6" key="1">
    <citation type="journal article" date="2012" name="Stand. Genomic Sci.">
        <title>Genome sequence of strain HIMB624, a cultured representative from the OM43 clade of marine Betaproteobacteria.</title>
        <authorList>
            <person name="Huggett M.J."/>
            <person name="Hayakawa D.H."/>
            <person name="Rappe M.S."/>
        </authorList>
    </citation>
    <scope>NUCLEOTIDE SEQUENCE [LARGE SCALE GENOMIC DNA]</scope>
    <source>
        <strain evidence="6">KB13</strain>
    </source>
</reference>
<keyword evidence="2" id="KW-0521">NADP</keyword>
<evidence type="ECO:0000256" key="1">
    <source>
        <dbReference type="ARBA" id="ARBA00006484"/>
    </source>
</evidence>
<dbReference type="EMBL" id="DS995299">
    <property type="protein sequence ID" value="EDZ65122.1"/>
    <property type="molecule type" value="Genomic_DNA"/>
</dbReference>
<name>B6BT92_9PROT</name>
<evidence type="ECO:0000256" key="4">
    <source>
        <dbReference type="RuleBase" id="RU000363"/>
    </source>
</evidence>
<dbReference type="PANTHER" id="PTHR43963:SF6">
    <property type="entry name" value="CHAIN DEHYDROGENASE FAMILY PROTEIN, PUTATIVE (AFU_ORTHOLOGUE AFUA_3G15350)-RELATED"/>
    <property type="match status" value="1"/>
</dbReference>
<dbReference type="Pfam" id="PF00106">
    <property type="entry name" value="adh_short"/>
    <property type="match status" value="1"/>
</dbReference>
<gene>
    <name evidence="5" type="ORF">KB13_1255</name>
</gene>
<keyword evidence="3" id="KW-0560">Oxidoreductase</keyword>
<dbReference type="InterPro" id="IPR020904">
    <property type="entry name" value="Sc_DH/Rdtase_CS"/>
</dbReference>
<dbReference type="SUPFAM" id="SSF51735">
    <property type="entry name" value="NAD(P)-binding Rossmann-fold domains"/>
    <property type="match status" value="1"/>
</dbReference>
<dbReference type="CDD" id="cd05324">
    <property type="entry name" value="carb_red_PTCR-like_SDR_c"/>
    <property type="match status" value="1"/>
</dbReference>
<dbReference type="InterPro" id="IPR002347">
    <property type="entry name" value="SDR_fam"/>
</dbReference>
<dbReference type="Proteomes" id="UP000004188">
    <property type="component" value="Unassembled WGS sequence"/>
</dbReference>
<dbReference type="InterPro" id="IPR036291">
    <property type="entry name" value="NAD(P)-bd_dom_sf"/>
</dbReference>
<proteinExistence type="inferred from homology"/>
<keyword evidence="6" id="KW-1185">Reference proteome</keyword>
<dbReference type="eggNOG" id="COG1028">
    <property type="taxonomic scope" value="Bacteria"/>
</dbReference>
<dbReference type="InterPro" id="IPR045313">
    <property type="entry name" value="CBR1-like"/>
</dbReference>
<comment type="similarity">
    <text evidence="1 4">Belongs to the short-chain dehydrogenases/reductases (SDR) family.</text>
</comment>
<dbReference type="PANTHER" id="PTHR43963">
    <property type="entry name" value="CARBONYL REDUCTASE 1-RELATED"/>
    <property type="match status" value="1"/>
</dbReference>
<evidence type="ECO:0000313" key="6">
    <source>
        <dbReference type="Proteomes" id="UP000004188"/>
    </source>
</evidence>
<sequence>MEKVAFISGANRGIGFETAKKLAEQGIKVILGSRDLNKGEIAQNELAALGAEVDLVQYDAKDMDAPQHVYQYISEKYHKLDILINNAGVLLTGNLFVTNSSTVSDDDVKETFQVNLFSVISLTQALLPLIKKSDAGRIVNVSTILSSLTLHSAKDSPIQPAKEFAYNASKTALNAYTVHLASELKDTNIKVNSGHPGWVKTELGGPKAPMDVKDSYETSLYLATLDDNGPNGGLFHKKDSLPW</sequence>
<dbReference type="Gene3D" id="3.40.50.720">
    <property type="entry name" value="NAD(P)-binding Rossmann-like Domain"/>
    <property type="match status" value="1"/>
</dbReference>
<evidence type="ECO:0000256" key="3">
    <source>
        <dbReference type="ARBA" id="ARBA00023002"/>
    </source>
</evidence>
<dbReference type="PRINTS" id="PR00081">
    <property type="entry name" value="GDHRDH"/>
</dbReference>
<protein>
    <submittedName>
        <fullName evidence="5">Retinol dehydrogenase 11</fullName>
    </submittedName>
</protein>
<organism evidence="5 6">
    <name type="scientific">beta proteobacterium KB13</name>
    <dbReference type="NCBI Taxonomy" id="314607"/>
    <lineage>
        <taxon>Bacteria</taxon>
        <taxon>Pseudomonadati</taxon>
        <taxon>Pseudomonadota</taxon>
        <taxon>Betaproteobacteria</taxon>
        <taxon>Nitrosomonadales</taxon>
        <taxon>OM43 clade</taxon>
    </lineage>
</organism>
<dbReference type="PRINTS" id="PR00080">
    <property type="entry name" value="SDRFAMILY"/>
</dbReference>
<dbReference type="STRING" id="314607.KB13_1255"/>
<evidence type="ECO:0000313" key="5">
    <source>
        <dbReference type="EMBL" id="EDZ65122.1"/>
    </source>
</evidence>
<accession>B6BT92</accession>